<protein>
    <submittedName>
        <fullName evidence="1">Uncharacterized protein</fullName>
    </submittedName>
</protein>
<accession>A0A7X6I487</accession>
<dbReference type="RefSeq" id="WP_167808099.1">
    <property type="nucleotide sequence ID" value="NZ_JAAVMB010000019.1"/>
</dbReference>
<name>A0A7X6I487_9ENTE</name>
<comment type="caution">
    <text evidence="1">The sequence shown here is derived from an EMBL/GenBank/DDBJ whole genome shotgun (WGS) entry which is preliminary data.</text>
</comment>
<gene>
    <name evidence="1" type="ORF">HED35_13240</name>
</gene>
<dbReference type="EMBL" id="JAAVMB010000019">
    <property type="protein sequence ID" value="NKC69055.1"/>
    <property type="molecule type" value="Genomic_DNA"/>
</dbReference>
<organism evidence="1 2">
    <name type="scientific">Vagococcus fluvialis</name>
    <dbReference type="NCBI Taxonomy" id="2738"/>
    <lineage>
        <taxon>Bacteria</taxon>
        <taxon>Bacillati</taxon>
        <taxon>Bacillota</taxon>
        <taxon>Bacilli</taxon>
        <taxon>Lactobacillales</taxon>
        <taxon>Enterococcaceae</taxon>
        <taxon>Vagococcus</taxon>
    </lineage>
</organism>
<dbReference type="Proteomes" id="UP000521358">
    <property type="component" value="Unassembled WGS sequence"/>
</dbReference>
<evidence type="ECO:0000313" key="1">
    <source>
        <dbReference type="EMBL" id="NKC69055.1"/>
    </source>
</evidence>
<dbReference type="AlphaFoldDB" id="A0A7X6I487"/>
<sequence length="154" mass="17910">MMVEKIQQKGNEIRLFSKNKYFFVNNQWVRYVEKLVNGKLKRTNQIMCVKDLSDIYNEIQSVWNGDGVLVASRKTKADNFKWVNESSEVTPTSDKSQFMRPVSLVVKKLTPSEKVSLRAMLARDQVTYCEFEDTKDLTKIRTSSKGYRLISLIV</sequence>
<proteinExistence type="predicted"/>
<reference evidence="1 2" key="1">
    <citation type="submission" date="2020-03" db="EMBL/GenBank/DDBJ databases">
        <title>Bacterial samples isolated from urine from healthy bovine heifers (Gyr breed).</title>
        <authorList>
            <person name="Giannattasio-Ferraz S."/>
            <person name="Maskeri L."/>
            <person name="Penido A."/>
            <person name="Barbosa-Stancioli E.F."/>
            <person name="Putonti C."/>
        </authorList>
    </citation>
    <scope>NUCLEOTIDE SEQUENCE [LARGE SCALE GENOMIC DNA]</scope>
    <source>
        <strain evidence="1 2">UFMG-H7</strain>
    </source>
</reference>
<evidence type="ECO:0000313" key="2">
    <source>
        <dbReference type="Proteomes" id="UP000521358"/>
    </source>
</evidence>